<dbReference type="EMBL" id="CACVAW010000045">
    <property type="protein sequence ID" value="CAA6812066.1"/>
    <property type="molecule type" value="Genomic_DNA"/>
</dbReference>
<organism evidence="1">
    <name type="scientific">uncultured Campylobacterales bacterium</name>
    <dbReference type="NCBI Taxonomy" id="352960"/>
    <lineage>
        <taxon>Bacteria</taxon>
        <taxon>Pseudomonadati</taxon>
        <taxon>Campylobacterota</taxon>
        <taxon>Epsilonproteobacteria</taxon>
        <taxon>Campylobacterales</taxon>
        <taxon>environmental samples</taxon>
    </lineage>
</organism>
<protein>
    <submittedName>
        <fullName evidence="1">Uncharacterized protein</fullName>
    </submittedName>
</protein>
<gene>
    <name evidence="1" type="ORF">HELGO_WM21057</name>
</gene>
<proteinExistence type="predicted"/>
<evidence type="ECO:0000313" key="1">
    <source>
        <dbReference type="EMBL" id="CAA6812066.1"/>
    </source>
</evidence>
<accession>A0A6S6TAW5</accession>
<sequence>MKIINYKFLLILLIPLFLLSANKRDLINSNNGIVDIGSLATPNTQELPLQWIDTSPTLTVVPGAIEYDGRVDDALLSCELGGFYGDPVCPTGKQECNRGYHEKNGTSVQRIINVNFVTPIFKSTIALGKVGDNYYQGTCRVFEETGSFKIDDLSKVDYFKLIYAKYDDWLQVTLNGNVVLQGPFPSHGMNVVNGAVNYIDHNGNSQTKPCELKRSWEWFPDSFSPTGRDVKRHLITGINTFKIKTIVSGGGEGYARFKTQYEGLNGIQCITGECKPESIGSVPGPVINEYEYYDYICEEDNNSIFPWFPQDSGGNCNAPADLISYSDPISGVTKYKCNEPTPPANNCKRKYYTCPIDKNIECVENYKNSAPNTSTVSGTVVNTPSFYPALRIPPEILPDDIVCIDGICYLDSDEDDQPDKPAEIEIPINRVEYRVQKNGVWSAWVLPGHRIMTDGNQTVLDDFELRFTDASQTPIDCNGSLIFSDGNVSSASCLYSFTPDTIFELVVHHGSKVVNGKIGVQTPAGGSFALSNSVDGNMSIKFSGLITEDLEISSLTTTEYLCPNGYGAENNTSCIKMFPCPDDYLDHNFSHCKFNYNSTYISSCPKDYIKRNGTCIHEEAPVEVLETTPMLKSILVGSYKEDDYGNIKDTFCSDGNDFCQFRLTNIYTEDDNKTICFRDGVNQRGCFTIQNNCGINDCNYDQNCTFDVNISYPAGIKYMKSTDDYSKVNVYDVNYTKIGEINSNCRIDAKVGHINPLYKNSNIISATADKSRINFWDPYIRGPIGSLQILSDILPADIANGFRLRNGNIDSVEQKGFRTFTKHNGNVYAGHKNLISKSVCQGLINNTRFRIAQGEDIDEQRIISSLALHGHPANYNYNDQNYGSSPCVIKQEGGRDTNELDYAIKLTGDTKAAAYMCSPIVCKVGQCQTATCPSGSTGSLLRPQDQALITTDICTAQTCDKNQEHFAGCGKYGRCDTTVPNVFEVYEDDSKYKIGTCVKASCLNSELDPNTGICKKWGCKDSVEVNGTCIRTLY</sequence>
<dbReference type="AlphaFoldDB" id="A0A6S6TAW5"/>
<reference evidence="1" key="1">
    <citation type="submission" date="2020-01" db="EMBL/GenBank/DDBJ databases">
        <authorList>
            <person name="Meier V. D."/>
            <person name="Meier V D."/>
        </authorList>
    </citation>
    <scope>NUCLEOTIDE SEQUENCE</scope>
    <source>
        <strain evidence="1">HLG_WM_MAG_12</strain>
    </source>
</reference>
<name>A0A6S6TAW5_9BACT</name>